<feature type="chain" id="PRO_5006154290" evidence="2">
    <location>
        <begin position="25"/>
        <end position="150"/>
    </location>
</feature>
<protein>
    <submittedName>
        <fullName evidence="3">Uncharacterized protein</fullName>
    </submittedName>
</protein>
<evidence type="ECO:0000313" key="3">
    <source>
        <dbReference type="EMBL" id="KPU80751.1"/>
    </source>
</evidence>
<proteinExistence type="predicted"/>
<dbReference type="GeneID" id="26514251"/>
<feature type="signal peptide" evidence="2">
    <location>
        <begin position="1"/>
        <end position="24"/>
    </location>
</feature>
<name>A0A0P8Y1U7_DROAN</name>
<feature type="compositionally biased region" description="Basic and acidic residues" evidence="1">
    <location>
        <begin position="140"/>
        <end position="150"/>
    </location>
</feature>
<gene>
    <name evidence="3" type="primary">Dana\GF26842</name>
    <name evidence="3" type="ORF">GF26842</name>
</gene>
<accession>A0A0P8Y1U7</accession>
<evidence type="ECO:0000256" key="1">
    <source>
        <dbReference type="SAM" id="MobiDB-lite"/>
    </source>
</evidence>
<dbReference type="AlphaFoldDB" id="A0A0P8Y1U7"/>
<keyword evidence="4" id="KW-1185">Reference proteome</keyword>
<reference evidence="3 4" key="1">
    <citation type="journal article" date="2007" name="Nature">
        <title>Evolution of genes and genomes on the Drosophila phylogeny.</title>
        <authorList>
            <consortium name="Drosophila 12 Genomes Consortium"/>
            <person name="Clark A.G."/>
            <person name="Eisen M.B."/>
            <person name="Smith D.R."/>
            <person name="Bergman C.M."/>
            <person name="Oliver B."/>
            <person name="Markow T.A."/>
            <person name="Kaufman T.C."/>
            <person name="Kellis M."/>
            <person name="Gelbart W."/>
            <person name="Iyer V.N."/>
            <person name="Pollard D.A."/>
            <person name="Sackton T.B."/>
            <person name="Larracuente A.M."/>
            <person name="Singh N.D."/>
            <person name="Abad J.P."/>
            <person name="Abt D.N."/>
            <person name="Adryan B."/>
            <person name="Aguade M."/>
            <person name="Akashi H."/>
            <person name="Anderson W.W."/>
            <person name="Aquadro C.F."/>
            <person name="Ardell D.H."/>
            <person name="Arguello R."/>
            <person name="Artieri C.G."/>
            <person name="Barbash D.A."/>
            <person name="Barker D."/>
            <person name="Barsanti P."/>
            <person name="Batterham P."/>
            <person name="Batzoglou S."/>
            <person name="Begun D."/>
            <person name="Bhutkar A."/>
            <person name="Blanco E."/>
            <person name="Bosak S.A."/>
            <person name="Bradley R.K."/>
            <person name="Brand A.D."/>
            <person name="Brent M.R."/>
            <person name="Brooks A.N."/>
            <person name="Brown R.H."/>
            <person name="Butlin R.K."/>
            <person name="Caggese C."/>
            <person name="Calvi B.R."/>
            <person name="Bernardo de Carvalho A."/>
            <person name="Caspi A."/>
            <person name="Castrezana S."/>
            <person name="Celniker S.E."/>
            <person name="Chang J.L."/>
            <person name="Chapple C."/>
            <person name="Chatterji S."/>
            <person name="Chinwalla A."/>
            <person name="Civetta A."/>
            <person name="Clifton S.W."/>
            <person name="Comeron J.M."/>
            <person name="Costello J.C."/>
            <person name="Coyne J.A."/>
            <person name="Daub J."/>
            <person name="David R.G."/>
            <person name="Delcher A.L."/>
            <person name="Delehaunty K."/>
            <person name="Do C.B."/>
            <person name="Ebling H."/>
            <person name="Edwards K."/>
            <person name="Eickbush T."/>
            <person name="Evans J.D."/>
            <person name="Filipski A."/>
            <person name="Findeiss S."/>
            <person name="Freyhult E."/>
            <person name="Fulton L."/>
            <person name="Fulton R."/>
            <person name="Garcia A.C."/>
            <person name="Gardiner A."/>
            <person name="Garfield D.A."/>
            <person name="Garvin B.E."/>
            <person name="Gibson G."/>
            <person name="Gilbert D."/>
            <person name="Gnerre S."/>
            <person name="Godfrey J."/>
            <person name="Good R."/>
            <person name="Gotea V."/>
            <person name="Gravely B."/>
            <person name="Greenberg A.J."/>
            <person name="Griffiths-Jones S."/>
            <person name="Gross S."/>
            <person name="Guigo R."/>
            <person name="Gustafson E.A."/>
            <person name="Haerty W."/>
            <person name="Hahn M.W."/>
            <person name="Halligan D.L."/>
            <person name="Halpern A.L."/>
            <person name="Halter G.M."/>
            <person name="Han M.V."/>
            <person name="Heger A."/>
            <person name="Hillier L."/>
            <person name="Hinrichs A.S."/>
            <person name="Holmes I."/>
            <person name="Hoskins R.A."/>
            <person name="Hubisz M.J."/>
            <person name="Hultmark D."/>
            <person name="Huntley M.A."/>
            <person name="Jaffe D.B."/>
            <person name="Jagadeeshan S."/>
            <person name="Jeck W.R."/>
            <person name="Johnson J."/>
            <person name="Jones C.D."/>
            <person name="Jordan W.C."/>
            <person name="Karpen G.H."/>
            <person name="Kataoka E."/>
            <person name="Keightley P.D."/>
            <person name="Kheradpour P."/>
            <person name="Kirkness E.F."/>
            <person name="Koerich L.B."/>
            <person name="Kristiansen K."/>
            <person name="Kudrna D."/>
            <person name="Kulathinal R.J."/>
            <person name="Kumar S."/>
            <person name="Kwok R."/>
            <person name="Lander E."/>
            <person name="Langley C.H."/>
            <person name="Lapoint R."/>
            <person name="Lazzaro B.P."/>
            <person name="Lee S.J."/>
            <person name="Levesque L."/>
            <person name="Li R."/>
            <person name="Lin C.F."/>
            <person name="Lin M.F."/>
            <person name="Lindblad-Toh K."/>
            <person name="Llopart A."/>
            <person name="Long M."/>
            <person name="Low L."/>
            <person name="Lozovsky E."/>
            <person name="Lu J."/>
            <person name="Luo M."/>
            <person name="Machado C.A."/>
            <person name="Makalowski W."/>
            <person name="Marzo M."/>
            <person name="Matsuda M."/>
            <person name="Matzkin L."/>
            <person name="McAllister B."/>
            <person name="McBride C.S."/>
            <person name="McKernan B."/>
            <person name="McKernan K."/>
            <person name="Mendez-Lago M."/>
            <person name="Minx P."/>
            <person name="Mollenhauer M.U."/>
            <person name="Montooth K."/>
            <person name="Mount S.M."/>
            <person name="Mu X."/>
            <person name="Myers E."/>
            <person name="Negre B."/>
            <person name="Newfeld S."/>
            <person name="Nielsen R."/>
            <person name="Noor M.A."/>
            <person name="O'Grady P."/>
            <person name="Pachter L."/>
            <person name="Papaceit M."/>
            <person name="Parisi M.J."/>
            <person name="Parisi M."/>
            <person name="Parts L."/>
            <person name="Pedersen J.S."/>
            <person name="Pesole G."/>
            <person name="Phillippy A.M."/>
            <person name="Ponting C.P."/>
            <person name="Pop M."/>
            <person name="Porcelli D."/>
            <person name="Powell J.R."/>
            <person name="Prohaska S."/>
            <person name="Pruitt K."/>
            <person name="Puig M."/>
            <person name="Quesneville H."/>
            <person name="Ram K.R."/>
            <person name="Rand D."/>
            <person name="Rasmussen M.D."/>
            <person name="Reed L.K."/>
            <person name="Reenan R."/>
            <person name="Reily A."/>
            <person name="Remington K.A."/>
            <person name="Rieger T.T."/>
            <person name="Ritchie M.G."/>
            <person name="Robin C."/>
            <person name="Rogers Y.H."/>
            <person name="Rohde C."/>
            <person name="Rozas J."/>
            <person name="Rubenfield M.J."/>
            <person name="Ruiz A."/>
            <person name="Russo S."/>
            <person name="Salzberg S.L."/>
            <person name="Sanchez-Gracia A."/>
            <person name="Saranga D.J."/>
            <person name="Sato H."/>
            <person name="Schaeffer S.W."/>
            <person name="Schatz M.C."/>
            <person name="Schlenke T."/>
            <person name="Schwartz R."/>
            <person name="Segarra C."/>
            <person name="Singh R.S."/>
            <person name="Sirot L."/>
            <person name="Sirota M."/>
            <person name="Sisneros N.B."/>
            <person name="Smith C.D."/>
            <person name="Smith T.F."/>
            <person name="Spieth J."/>
            <person name="Stage D.E."/>
            <person name="Stark A."/>
            <person name="Stephan W."/>
            <person name="Strausberg R.L."/>
            <person name="Strempel S."/>
            <person name="Sturgill D."/>
            <person name="Sutton G."/>
            <person name="Sutton G.G."/>
            <person name="Tao W."/>
            <person name="Teichmann S."/>
            <person name="Tobari Y.N."/>
            <person name="Tomimura Y."/>
            <person name="Tsolas J.M."/>
            <person name="Valente V.L."/>
            <person name="Venter E."/>
            <person name="Venter J.C."/>
            <person name="Vicario S."/>
            <person name="Vieira F.G."/>
            <person name="Vilella A.J."/>
            <person name="Villasante A."/>
            <person name="Walenz B."/>
            <person name="Wang J."/>
            <person name="Wasserman M."/>
            <person name="Watts T."/>
            <person name="Wilson D."/>
            <person name="Wilson R.K."/>
            <person name="Wing R.A."/>
            <person name="Wolfner M.F."/>
            <person name="Wong A."/>
            <person name="Wong G.K."/>
            <person name="Wu C.I."/>
            <person name="Wu G."/>
            <person name="Yamamoto D."/>
            <person name="Yang H.P."/>
            <person name="Yang S.P."/>
            <person name="Yorke J.A."/>
            <person name="Yoshida K."/>
            <person name="Zdobnov E."/>
            <person name="Zhang P."/>
            <person name="Zhang Y."/>
            <person name="Zimin A.V."/>
            <person name="Baldwin J."/>
            <person name="Abdouelleil A."/>
            <person name="Abdulkadir J."/>
            <person name="Abebe A."/>
            <person name="Abera B."/>
            <person name="Abreu J."/>
            <person name="Acer S.C."/>
            <person name="Aftuck L."/>
            <person name="Alexander A."/>
            <person name="An P."/>
            <person name="Anderson E."/>
            <person name="Anderson S."/>
            <person name="Arachi H."/>
            <person name="Azer M."/>
            <person name="Bachantsang P."/>
            <person name="Barry A."/>
            <person name="Bayul T."/>
            <person name="Berlin A."/>
            <person name="Bessette D."/>
            <person name="Bloom T."/>
            <person name="Blye J."/>
            <person name="Boguslavskiy L."/>
            <person name="Bonnet C."/>
            <person name="Boukhgalter B."/>
            <person name="Bourzgui I."/>
            <person name="Brown A."/>
            <person name="Cahill P."/>
            <person name="Channer S."/>
            <person name="Cheshatsang Y."/>
            <person name="Chuda L."/>
            <person name="Citroen M."/>
            <person name="Collymore A."/>
            <person name="Cooke P."/>
            <person name="Costello M."/>
            <person name="D'Aco K."/>
            <person name="Daza R."/>
            <person name="De Haan G."/>
            <person name="DeGray S."/>
            <person name="DeMaso C."/>
            <person name="Dhargay N."/>
            <person name="Dooley K."/>
            <person name="Dooley E."/>
            <person name="Doricent M."/>
            <person name="Dorje P."/>
            <person name="Dorjee K."/>
            <person name="Dupes A."/>
            <person name="Elong R."/>
            <person name="Falk J."/>
            <person name="Farina A."/>
            <person name="Faro S."/>
            <person name="Ferguson D."/>
            <person name="Fisher S."/>
            <person name="Foley C.D."/>
            <person name="Franke A."/>
            <person name="Friedrich D."/>
            <person name="Gadbois L."/>
            <person name="Gearin G."/>
            <person name="Gearin C.R."/>
            <person name="Giannoukos G."/>
            <person name="Goode T."/>
            <person name="Graham J."/>
            <person name="Grandbois E."/>
            <person name="Grewal S."/>
            <person name="Gyaltsen K."/>
            <person name="Hafez N."/>
            <person name="Hagos B."/>
            <person name="Hall J."/>
            <person name="Henson C."/>
            <person name="Hollinger A."/>
            <person name="Honan T."/>
            <person name="Huard M.D."/>
            <person name="Hughes L."/>
            <person name="Hurhula B."/>
            <person name="Husby M.E."/>
            <person name="Kamat A."/>
            <person name="Kanga B."/>
            <person name="Kashin S."/>
            <person name="Khazanovich D."/>
            <person name="Kisner P."/>
            <person name="Lance K."/>
            <person name="Lara M."/>
            <person name="Lee W."/>
            <person name="Lennon N."/>
            <person name="Letendre F."/>
            <person name="LeVine R."/>
            <person name="Lipovsky A."/>
            <person name="Liu X."/>
            <person name="Liu J."/>
            <person name="Liu S."/>
            <person name="Lokyitsang T."/>
            <person name="Lokyitsang Y."/>
            <person name="Lubonja R."/>
            <person name="Lui A."/>
            <person name="MacDonald P."/>
            <person name="Magnisalis V."/>
            <person name="Maru K."/>
            <person name="Matthews C."/>
            <person name="McCusker W."/>
            <person name="McDonough S."/>
            <person name="Mehta T."/>
            <person name="Meldrim J."/>
            <person name="Meneus L."/>
            <person name="Mihai O."/>
            <person name="Mihalev A."/>
            <person name="Mihova T."/>
            <person name="Mittelman R."/>
            <person name="Mlenga V."/>
            <person name="Montmayeur A."/>
            <person name="Mulrain L."/>
            <person name="Navidi A."/>
            <person name="Naylor J."/>
            <person name="Negash T."/>
            <person name="Nguyen T."/>
            <person name="Nguyen N."/>
            <person name="Nicol R."/>
            <person name="Norbu C."/>
            <person name="Norbu N."/>
            <person name="Novod N."/>
            <person name="O'Neill B."/>
            <person name="Osman S."/>
            <person name="Markiewicz E."/>
            <person name="Oyono O.L."/>
            <person name="Patti C."/>
            <person name="Phunkhang P."/>
            <person name="Pierre F."/>
            <person name="Priest M."/>
            <person name="Raghuraman S."/>
            <person name="Rege F."/>
            <person name="Reyes R."/>
            <person name="Rise C."/>
            <person name="Rogov P."/>
            <person name="Ross K."/>
            <person name="Ryan E."/>
            <person name="Settipalli S."/>
            <person name="Shea T."/>
            <person name="Sherpa N."/>
            <person name="Shi L."/>
            <person name="Shih D."/>
            <person name="Sparrow T."/>
            <person name="Spaulding J."/>
            <person name="Stalker J."/>
            <person name="Stange-Thomann N."/>
            <person name="Stavropoulos S."/>
            <person name="Stone C."/>
            <person name="Strader C."/>
            <person name="Tesfaye S."/>
            <person name="Thomson T."/>
            <person name="Thoulutsang Y."/>
            <person name="Thoulutsang D."/>
            <person name="Topham K."/>
            <person name="Topping I."/>
            <person name="Tsamla T."/>
            <person name="Vassiliev H."/>
            <person name="Vo A."/>
            <person name="Wangchuk T."/>
            <person name="Wangdi T."/>
            <person name="Weiand M."/>
            <person name="Wilkinson J."/>
            <person name="Wilson A."/>
            <person name="Yadav S."/>
            <person name="Young G."/>
            <person name="Yu Q."/>
            <person name="Zembek L."/>
            <person name="Zhong D."/>
            <person name="Zimmer A."/>
            <person name="Zwirko Z."/>
            <person name="Jaffe D.B."/>
            <person name="Alvarez P."/>
            <person name="Brockman W."/>
            <person name="Butler J."/>
            <person name="Chin C."/>
            <person name="Gnerre S."/>
            <person name="Grabherr M."/>
            <person name="Kleber M."/>
            <person name="Mauceli E."/>
            <person name="MacCallum I."/>
        </authorList>
    </citation>
    <scope>NUCLEOTIDE SEQUENCE [LARGE SCALE GENOMIC DNA]</scope>
    <source>
        <strain evidence="4">Tucson 14024-0371.13</strain>
    </source>
</reference>
<dbReference type="Proteomes" id="UP000007801">
    <property type="component" value="Unassembled WGS sequence"/>
</dbReference>
<dbReference type="OrthoDB" id="7872489at2759"/>
<evidence type="ECO:0000256" key="2">
    <source>
        <dbReference type="SAM" id="SignalP"/>
    </source>
</evidence>
<sequence>MAGLSTNRIVFILITLWVVDSLSAIPGHTSQHPTTPDPGNPVEVSTRPSESTSNNEIPSGEVQKDSPQKHRKKKRCRRRQRTFIRNPNYIIPNKCYEKESQRASMRKLYRNLPLPHPGAKGGSSQVHRKKKKGQTLTTPKESDLEKDAKP</sequence>
<dbReference type="EMBL" id="CH902617">
    <property type="protein sequence ID" value="KPU80751.1"/>
    <property type="molecule type" value="Genomic_DNA"/>
</dbReference>
<feature type="compositionally biased region" description="Polar residues" evidence="1">
    <location>
        <begin position="46"/>
        <end position="57"/>
    </location>
</feature>
<feature type="region of interest" description="Disordered" evidence="1">
    <location>
        <begin position="28"/>
        <end position="150"/>
    </location>
</feature>
<dbReference type="InParanoid" id="A0A0P8Y1U7"/>
<feature type="compositionally biased region" description="Basic residues" evidence="1">
    <location>
        <begin position="69"/>
        <end position="82"/>
    </location>
</feature>
<organism evidence="3 4">
    <name type="scientific">Drosophila ananassae</name>
    <name type="common">Fruit fly</name>
    <dbReference type="NCBI Taxonomy" id="7217"/>
    <lineage>
        <taxon>Eukaryota</taxon>
        <taxon>Metazoa</taxon>
        <taxon>Ecdysozoa</taxon>
        <taxon>Arthropoda</taxon>
        <taxon>Hexapoda</taxon>
        <taxon>Insecta</taxon>
        <taxon>Pterygota</taxon>
        <taxon>Neoptera</taxon>
        <taxon>Endopterygota</taxon>
        <taxon>Diptera</taxon>
        <taxon>Brachycera</taxon>
        <taxon>Muscomorpha</taxon>
        <taxon>Ephydroidea</taxon>
        <taxon>Drosophilidae</taxon>
        <taxon>Drosophila</taxon>
        <taxon>Sophophora</taxon>
    </lineage>
</organism>
<keyword evidence="2" id="KW-0732">Signal</keyword>
<dbReference type="KEGG" id="dan:26514251"/>
<evidence type="ECO:0000313" key="4">
    <source>
        <dbReference type="Proteomes" id="UP000007801"/>
    </source>
</evidence>